<dbReference type="GeneID" id="110988138"/>
<organism evidence="2 3">
    <name type="scientific">Acanthaster planci</name>
    <name type="common">Crown-of-thorns starfish</name>
    <dbReference type="NCBI Taxonomy" id="133434"/>
    <lineage>
        <taxon>Eukaryota</taxon>
        <taxon>Metazoa</taxon>
        <taxon>Echinodermata</taxon>
        <taxon>Eleutherozoa</taxon>
        <taxon>Asterozoa</taxon>
        <taxon>Asteroidea</taxon>
        <taxon>Valvatacea</taxon>
        <taxon>Valvatida</taxon>
        <taxon>Acanthasteridae</taxon>
        <taxon>Acanthaster</taxon>
    </lineage>
</organism>
<evidence type="ECO:0000313" key="3">
    <source>
        <dbReference type="RefSeq" id="XP_022107090.1"/>
    </source>
</evidence>
<dbReference type="KEGG" id="aplc:110988138"/>
<reference evidence="3" key="1">
    <citation type="submission" date="2025-08" db="UniProtKB">
        <authorList>
            <consortium name="RefSeq"/>
        </authorList>
    </citation>
    <scope>IDENTIFICATION</scope>
</reference>
<keyword evidence="2" id="KW-1185">Reference proteome</keyword>
<protein>
    <submittedName>
        <fullName evidence="3">Basic salivary proline-rich protein 3-like</fullName>
    </submittedName>
</protein>
<accession>A0A8B7ZQC7</accession>
<gene>
    <name evidence="3" type="primary">LOC110988138</name>
</gene>
<name>A0A8B7ZQC7_ACAPL</name>
<feature type="region of interest" description="Disordered" evidence="1">
    <location>
        <begin position="142"/>
        <end position="320"/>
    </location>
</feature>
<feature type="region of interest" description="Disordered" evidence="1">
    <location>
        <begin position="40"/>
        <end position="75"/>
    </location>
</feature>
<sequence>MRGEGGLELRSSYQKSVQPYIVHIIRAFLHGGAQGSGAIPSKVWTSPAPQRLNESGGSPPHREAHGAVRPVDPSCLGERRSARPAFPLGVRKAAPGPQFGRTPGREVLWCLQEGLDRKREGVGPLGERRTLRCPRSAISATSGLARQLPRSGGISAGSRQQGAPTSRVGVPGPESRQRPSAAGAASNPAARPPSRRRVAPCGRGESQLWRRQAGSPTGDLPDGGSSARPASRQVWAPPPGSRREEAGKPGRRAAFQRPPTCLGKERKCRPGRAGEGEGLEAGRRARAERRRTPVPRSGSPEGPRWRAPALTGYLVDPLKD</sequence>
<dbReference type="Proteomes" id="UP000694845">
    <property type="component" value="Unplaced"/>
</dbReference>
<feature type="compositionally biased region" description="Basic and acidic residues" evidence="1">
    <location>
        <begin position="272"/>
        <end position="285"/>
    </location>
</feature>
<feature type="compositionally biased region" description="Polar residues" evidence="1">
    <location>
        <begin position="43"/>
        <end position="56"/>
    </location>
</feature>
<evidence type="ECO:0000313" key="2">
    <source>
        <dbReference type="Proteomes" id="UP000694845"/>
    </source>
</evidence>
<proteinExistence type="predicted"/>
<dbReference type="AlphaFoldDB" id="A0A8B7ZQC7"/>
<evidence type="ECO:0000256" key="1">
    <source>
        <dbReference type="SAM" id="MobiDB-lite"/>
    </source>
</evidence>
<feature type="compositionally biased region" description="Low complexity" evidence="1">
    <location>
        <begin position="178"/>
        <end position="189"/>
    </location>
</feature>
<dbReference type="RefSeq" id="XP_022107090.1">
    <property type="nucleotide sequence ID" value="XM_022251398.1"/>
</dbReference>